<keyword evidence="2" id="KW-1185">Reference proteome</keyword>
<dbReference type="InterPro" id="IPR053168">
    <property type="entry name" value="Glutamic_endopeptidase"/>
</dbReference>
<protein>
    <submittedName>
        <fullName evidence="3">Uncharacterized protein LOC101509876</fullName>
    </submittedName>
</protein>
<dbReference type="Pfam" id="PF14365">
    <property type="entry name" value="Neprosin_AP"/>
    <property type="match status" value="1"/>
</dbReference>
<gene>
    <name evidence="3" type="primary">LOC101509876</name>
</gene>
<dbReference type="Proteomes" id="UP000087171">
    <property type="component" value="Chromosome Ca7"/>
</dbReference>
<organism evidence="2 3">
    <name type="scientific">Cicer arietinum</name>
    <name type="common">Chickpea</name>
    <name type="synonym">Garbanzo</name>
    <dbReference type="NCBI Taxonomy" id="3827"/>
    <lineage>
        <taxon>Eukaryota</taxon>
        <taxon>Viridiplantae</taxon>
        <taxon>Streptophyta</taxon>
        <taxon>Embryophyta</taxon>
        <taxon>Tracheophyta</taxon>
        <taxon>Spermatophyta</taxon>
        <taxon>Magnoliopsida</taxon>
        <taxon>eudicotyledons</taxon>
        <taxon>Gunneridae</taxon>
        <taxon>Pentapetalae</taxon>
        <taxon>rosids</taxon>
        <taxon>fabids</taxon>
        <taxon>Fabales</taxon>
        <taxon>Fabaceae</taxon>
        <taxon>Papilionoideae</taxon>
        <taxon>50 kb inversion clade</taxon>
        <taxon>NPAAA clade</taxon>
        <taxon>Hologalegina</taxon>
        <taxon>IRL clade</taxon>
        <taxon>Cicereae</taxon>
        <taxon>Cicer</taxon>
    </lineage>
</organism>
<name>A0A1S2YTG5_CICAR</name>
<dbReference type="PaxDb" id="3827-XP_004509655.1"/>
<evidence type="ECO:0000313" key="3">
    <source>
        <dbReference type="RefSeq" id="XP_004509656.2"/>
    </source>
</evidence>
<dbReference type="Gene3D" id="3.90.1320.10">
    <property type="entry name" value="Outer-capsid protein sigma 3, large lobe"/>
    <property type="match status" value="1"/>
</dbReference>
<dbReference type="OrthoDB" id="1858978at2759"/>
<proteinExistence type="predicted"/>
<reference evidence="2" key="1">
    <citation type="journal article" date="2013" name="Nat. Biotechnol.">
        <title>Draft genome sequence of chickpea (Cicer arietinum) provides a resource for trait improvement.</title>
        <authorList>
            <person name="Varshney R.K."/>
            <person name="Song C."/>
            <person name="Saxena R.K."/>
            <person name="Azam S."/>
            <person name="Yu S."/>
            <person name="Sharpe A.G."/>
            <person name="Cannon S."/>
            <person name="Baek J."/>
            <person name="Rosen B.D."/>
            <person name="Tar'an B."/>
            <person name="Millan T."/>
            <person name="Zhang X."/>
            <person name="Ramsay L.D."/>
            <person name="Iwata A."/>
            <person name="Wang Y."/>
            <person name="Nelson W."/>
            <person name="Farmer A.D."/>
            <person name="Gaur P.M."/>
            <person name="Soderlund C."/>
            <person name="Penmetsa R.V."/>
            <person name="Xu C."/>
            <person name="Bharti A.K."/>
            <person name="He W."/>
            <person name="Winter P."/>
            <person name="Zhao S."/>
            <person name="Hane J.K."/>
            <person name="Carrasquilla-Garcia N."/>
            <person name="Condie J.A."/>
            <person name="Upadhyaya H.D."/>
            <person name="Luo M.C."/>
            <person name="Thudi M."/>
            <person name="Gowda C.L."/>
            <person name="Singh N.P."/>
            <person name="Lichtenzveig J."/>
            <person name="Gali K.K."/>
            <person name="Rubio J."/>
            <person name="Nadarajan N."/>
            <person name="Dolezel J."/>
            <person name="Bansal K.C."/>
            <person name="Xu X."/>
            <person name="Edwards D."/>
            <person name="Zhang G."/>
            <person name="Kahl G."/>
            <person name="Gil J."/>
            <person name="Singh K.B."/>
            <person name="Datta S.K."/>
            <person name="Jackson S.A."/>
            <person name="Wang J."/>
            <person name="Cook D.R."/>
        </authorList>
    </citation>
    <scope>NUCLEOTIDE SEQUENCE [LARGE SCALE GENOMIC DNA]</scope>
    <source>
        <strain evidence="2">cv. CDC Frontier</strain>
    </source>
</reference>
<evidence type="ECO:0000259" key="1">
    <source>
        <dbReference type="PROSITE" id="PS52045"/>
    </source>
</evidence>
<dbReference type="PANTHER" id="PTHR31589:SF175">
    <property type="entry name" value="CARBOXYL-TERMINAL PEPTIDASE"/>
    <property type="match status" value="1"/>
</dbReference>
<dbReference type="PROSITE" id="PS52045">
    <property type="entry name" value="NEPROSIN_PEP_CD"/>
    <property type="match status" value="1"/>
</dbReference>
<dbReference type="STRING" id="3827.A0A1S2YTG5"/>
<dbReference type="KEGG" id="cam:101509876"/>
<evidence type="ECO:0000313" key="2">
    <source>
        <dbReference type="Proteomes" id="UP000087171"/>
    </source>
</evidence>
<dbReference type="Pfam" id="PF03080">
    <property type="entry name" value="Neprosin"/>
    <property type="match status" value="1"/>
</dbReference>
<dbReference type="FunFam" id="3.90.1320.10:FF:000001">
    <property type="entry name" value="Putative carboxyl-terminal proteinase"/>
    <property type="match status" value="1"/>
</dbReference>
<sequence>MDTGVDLFPLKKPKSRNTKICFVNVRRVQHKCGQAHKKSDMDFSSPIISLLLHFLLLISLVCPVYSLEINSHLLANESFAPHEEFNKLKNTIRFHLQKINKPFVKTIQSPDGDIIDCVMSHKQPAFDHHLLKGQKPLEPPERPRGHNQKGIWSDNFQMWSLSGESCPTETIPIRRTKEQDIIRANSINRFGRKLKYVRRDTTSNGHEHSVGYVTGDEYYGAQASINVWVPQLESQYEFSLSQIWIISGSFGEDLNTIEAGWQVSPELYGDNYPRFFTYWTTDAYQGTGCYNLLCSGFIQTNNKIAIGAAISPTSTYNGGQFDISLLIWKDPKLGNWWLEYGSGNIVGYWPSSLFTHLKDKATMIQFGGEIVNSMSTGSHTSTQMGSGHFAYEGFAKASYFRNMQVVDSNNNLIPLPNLKLVADHPNCYDIQGGTNNGWGNYFYYGGPGRNVKCP</sequence>
<dbReference type="RefSeq" id="XP_004509656.2">
    <property type="nucleotide sequence ID" value="XM_004509599.3"/>
</dbReference>
<dbReference type="GeneID" id="101509876"/>
<reference evidence="3" key="2">
    <citation type="submission" date="2025-08" db="UniProtKB">
        <authorList>
            <consortium name="RefSeq"/>
        </authorList>
    </citation>
    <scope>IDENTIFICATION</scope>
    <source>
        <tissue evidence="3">Etiolated seedlings</tissue>
    </source>
</reference>
<dbReference type="AlphaFoldDB" id="A0A1S2YTG5"/>
<feature type="domain" description="Neprosin PEP catalytic" evidence="1">
    <location>
        <begin position="200"/>
        <end position="454"/>
    </location>
</feature>
<accession>A0A1S2YTG5</accession>
<dbReference type="InterPro" id="IPR004314">
    <property type="entry name" value="Neprosin"/>
</dbReference>
<dbReference type="eggNOG" id="ENOG502QVKG">
    <property type="taxonomic scope" value="Eukaryota"/>
</dbReference>
<dbReference type="InterPro" id="IPR025521">
    <property type="entry name" value="Neprosin_propep"/>
</dbReference>
<dbReference type="PANTHER" id="PTHR31589">
    <property type="entry name" value="PROTEIN, PUTATIVE (DUF239)-RELATED-RELATED"/>
    <property type="match status" value="1"/>
</dbReference>